<organism evidence="2 3">
    <name type="scientific">Faecalibacterium intestinale</name>
    <dbReference type="NCBI Taxonomy" id="3133155"/>
    <lineage>
        <taxon>Bacteria</taxon>
        <taxon>Bacillati</taxon>
        <taxon>Bacillota</taxon>
        <taxon>Clostridia</taxon>
        <taxon>Eubacteriales</taxon>
        <taxon>Oscillospiraceae</taxon>
        <taxon>Faecalibacterium</taxon>
    </lineage>
</organism>
<gene>
    <name evidence="2" type="ORF">WMO20_06195</name>
</gene>
<evidence type="ECO:0000313" key="3">
    <source>
        <dbReference type="Proteomes" id="UP001465119"/>
    </source>
</evidence>
<dbReference type="PANTHER" id="PTHR45947:SF3">
    <property type="entry name" value="SULFOQUINOVOSYL TRANSFERASE SQD2"/>
    <property type="match status" value="1"/>
</dbReference>
<dbReference type="Pfam" id="PF00534">
    <property type="entry name" value="Glycos_transf_1"/>
    <property type="match status" value="1"/>
</dbReference>
<reference evidence="2 3" key="1">
    <citation type="submission" date="2024-03" db="EMBL/GenBank/DDBJ databases">
        <title>Human intestinal bacterial collection.</title>
        <authorList>
            <person name="Pauvert C."/>
            <person name="Hitch T.C.A."/>
            <person name="Clavel T."/>
        </authorList>
    </citation>
    <scope>NUCLEOTIDE SEQUENCE [LARGE SCALE GENOMIC DNA]</scope>
    <source>
        <strain evidence="2 3">CLA-AA-H281</strain>
    </source>
</reference>
<keyword evidence="2" id="KW-0328">Glycosyltransferase</keyword>
<sequence>MMTLNKKILFVIGNVRVSNGVTSVIMNHYGKLLKAGYQVDFCALYNWGSPYIKTILENGGNYYVLPQENRKDEVEVCGIRVEEERSGAPDKKRAYSFMEKVIKQGNYGIVHIHIIGRYALMASQIAKKYSVPIRILHSHNPVHIHNLHSLLFALYYNTQCVHNCNRYLACSSLAGKSMFGRRKFSIIRNTIDTNCVYYIEEDRTKLRKEFSISSDSFVYGTVCRQTYQKNPYFTIDVFEQIAKNKENAKFVWVGTGELETEIKQYVKEKNLDSKILFIGNREDMAGIYSMMDGFILPSRYEGLGIVFVEAQACGVPVYASDVVPKDIELTRLVHYISLKNTALEWAKTILSDHTNYGDRSQYKQMIIDAKYDRTNNNDLLEYYESIS</sequence>
<keyword evidence="3" id="KW-1185">Reference proteome</keyword>
<dbReference type="PANTHER" id="PTHR45947">
    <property type="entry name" value="SULFOQUINOVOSYL TRANSFERASE SQD2"/>
    <property type="match status" value="1"/>
</dbReference>
<dbReference type="GO" id="GO:0016757">
    <property type="term" value="F:glycosyltransferase activity"/>
    <property type="evidence" value="ECO:0007669"/>
    <property type="project" value="UniProtKB-KW"/>
</dbReference>
<name>A0ABV1C1V2_9FIRM</name>
<dbReference type="InterPro" id="IPR001296">
    <property type="entry name" value="Glyco_trans_1"/>
</dbReference>
<comment type="caution">
    <text evidence="2">The sequence shown here is derived from an EMBL/GenBank/DDBJ whole genome shotgun (WGS) entry which is preliminary data.</text>
</comment>
<evidence type="ECO:0000313" key="2">
    <source>
        <dbReference type="EMBL" id="MEQ2385526.1"/>
    </source>
</evidence>
<proteinExistence type="predicted"/>
<dbReference type="Gene3D" id="3.40.50.2000">
    <property type="entry name" value="Glycogen Phosphorylase B"/>
    <property type="match status" value="2"/>
</dbReference>
<keyword evidence="2" id="KW-0808">Transferase</keyword>
<evidence type="ECO:0000259" key="1">
    <source>
        <dbReference type="Pfam" id="PF00534"/>
    </source>
</evidence>
<accession>A0ABV1C1V2</accession>
<dbReference type="Proteomes" id="UP001465119">
    <property type="component" value="Unassembled WGS sequence"/>
</dbReference>
<feature type="domain" description="Glycosyl transferase family 1" evidence="1">
    <location>
        <begin position="202"/>
        <end position="322"/>
    </location>
</feature>
<protein>
    <submittedName>
        <fullName evidence="2">Glycosyltransferase</fullName>
        <ecNumber evidence="2">2.4.-.-</ecNumber>
    </submittedName>
</protein>
<dbReference type="EC" id="2.4.-.-" evidence="2"/>
<dbReference type="EMBL" id="JBBMEN010000005">
    <property type="protein sequence ID" value="MEQ2385526.1"/>
    <property type="molecule type" value="Genomic_DNA"/>
</dbReference>
<dbReference type="InterPro" id="IPR050194">
    <property type="entry name" value="Glycosyltransferase_grp1"/>
</dbReference>
<dbReference type="SUPFAM" id="SSF53756">
    <property type="entry name" value="UDP-Glycosyltransferase/glycogen phosphorylase"/>
    <property type="match status" value="1"/>
</dbReference>
<dbReference type="RefSeq" id="WP_349186147.1">
    <property type="nucleotide sequence ID" value="NZ_JBBMEN010000005.1"/>
</dbReference>